<proteinExistence type="predicted"/>
<reference evidence="1 2" key="1">
    <citation type="submission" date="2020-01" db="EMBL/GenBank/DDBJ databases">
        <title>Draft genome sequence of Aspergillus udagawae IFM 46972.</title>
        <authorList>
            <person name="Takahashi H."/>
            <person name="Yaguchi T."/>
        </authorList>
    </citation>
    <scope>NUCLEOTIDE SEQUENCE [LARGE SCALE GENOMIC DNA]</scope>
    <source>
        <strain evidence="1 2">IFM 46972</strain>
    </source>
</reference>
<name>A0A8H3NRA7_9EURO</name>
<protein>
    <submittedName>
        <fullName evidence="1">Uncharacterized protein</fullName>
    </submittedName>
</protein>
<dbReference type="Proteomes" id="UP000465221">
    <property type="component" value="Unassembled WGS sequence"/>
</dbReference>
<accession>A0A8H3NRA7</accession>
<dbReference type="EMBL" id="BLKC01000024">
    <property type="protein sequence ID" value="GFF34691.1"/>
    <property type="molecule type" value="Genomic_DNA"/>
</dbReference>
<organism evidence="1 2">
    <name type="scientific">Aspergillus udagawae</name>
    <dbReference type="NCBI Taxonomy" id="91492"/>
    <lineage>
        <taxon>Eukaryota</taxon>
        <taxon>Fungi</taxon>
        <taxon>Dikarya</taxon>
        <taxon>Ascomycota</taxon>
        <taxon>Pezizomycotina</taxon>
        <taxon>Eurotiomycetes</taxon>
        <taxon>Eurotiomycetidae</taxon>
        <taxon>Eurotiales</taxon>
        <taxon>Aspergillaceae</taxon>
        <taxon>Aspergillus</taxon>
        <taxon>Aspergillus subgen. Fumigati</taxon>
    </lineage>
</organism>
<gene>
    <name evidence="1" type="ORF">IFM46972_04313</name>
</gene>
<comment type="caution">
    <text evidence="1">The sequence shown here is derived from an EMBL/GenBank/DDBJ whole genome shotgun (WGS) entry which is preliminary data.</text>
</comment>
<sequence length="92" mass="10338">MVFGLLNRGDFVTVNPHEHSQTEKDFMAYYCVASLVWFGRYFHDQSLDIREIREADSVGSKGVAAALDGFEKLCRNTAERQSSYLGAVDAEV</sequence>
<evidence type="ECO:0000313" key="1">
    <source>
        <dbReference type="EMBL" id="GFF34691.1"/>
    </source>
</evidence>
<evidence type="ECO:0000313" key="2">
    <source>
        <dbReference type="Proteomes" id="UP000465221"/>
    </source>
</evidence>
<dbReference type="AlphaFoldDB" id="A0A8H3NRA7"/>